<feature type="chain" id="PRO_5043768305" description="Lipoprotein" evidence="2">
    <location>
        <begin position="23"/>
        <end position="154"/>
    </location>
</feature>
<organism evidence="3 4">
    <name type="scientific">Acidiphilium acidophilum</name>
    <name type="common">Thiobacillus acidophilus</name>
    <dbReference type="NCBI Taxonomy" id="76588"/>
    <lineage>
        <taxon>Bacteria</taxon>
        <taxon>Pseudomonadati</taxon>
        <taxon>Pseudomonadota</taxon>
        <taxon>Alphaproteobacteria</taxon>
        <taxon>Acetobacterales</taxon>
        <taxon>Acidocellaceae</taxon>
        <taxon>Acidiphilium</taxon>
    </lineage>
</organism>
<dbReference type="AlphaFoldDB" id="A0AAW9DR02"/>
<sequence>MKNLAGRIVLPMLFILPAAGCASIVDGTNQVLSVQTQANGESVAGAECALTSNKGSWFVRTPGTVSVHRGYDALNVKCTKAGYQPAIQSVASTTKGMAFGNLLFGGIIGAGVDMSDGAAYNYPKLITVPMNPVQTATASPGSSSANGSSTQPVD</sequence>
<protein>
    <recommendedName>
        <fullName evidence="5">Lipoprotein</fullName>
    </recommendedName>
</protein>
<dbReference type="EMBL" id="JAWXYB010000018">
    <property type="protein sequence ID" value="MDX5931634.1"/>
    <property type="molecule type" value="Genomic_DNA"/>
</dbReference>
<evidence type="ECO:0008006" key="5">
    <source>
        <dbReference type="Google" id="ProtNLM"/>
    </source>
</evidence>
<gene>
    <name evidence="3" type="ORF">SIL87_12750</name>
</gene>
<accession>A0AAW9DR02</accession>
<name>A0AAW9DR02_ACIAO</name>
<evidence type="ECO:0000256" key="1">
    <source>
        <dbReference type="SAM" id="MobiDB-lite"/>
    </source>
</evidence>
<proteinExistence type="predicted"/>
<evidence type="ECO:0000256" key="2">
    <source>
        <dbReference type="SAM" id="SignalP"/>
    </source>
</evidence>
<feature type="region of interest" description="Disordered" evidence="1">
    <location>
        <begin position="135"/>
        <end position="154"/>
    </location>
</feature>
<reference evidence="3 4" key="1">
    <citation type="submission" date="2023-11" db="EMBL/GenBank/DDBJ databases">
        <title>MicrobeMod: A computational toolkit for identifying prokaryotic methylation and restriction-modification with nanopore sequencing.</title>
        <authorList>
            <person name="Crits-Christoph A."/>
            <person name="Kang S.C."/>
            <person name="Lee H."/>
            <person name="Ostrov N."/>
        </authorList>
    </citation>
    <scope>NUCLEOTIDE SEQUENCE [LARGE SCALE GENOMIC DNA]</scope>
    <source>
        <strain evidence="3 4">DSMZ 700</strain>
    </source>
</reference>
<keyword evidence="2" id="KW-0732">Signal</keyword>
<evidence type="ECO:0000313" key="3">
    <source>
        <dbReference type="EMBL" id="MDX5931634.1"/>
    </source>
</evidence>
<comment type="caution">
    <text evidence="3">The sequence shown here is derived from an EMBL/GenBank/DDBJ whole genome shotgun (WGS) entry which is preliminary data.</text>
</comment>
<keyword evidence="4" id="KW-1185">Reference proteome</keyword>
<feature type="signal peptide" evidence="2">
    <location>
        <begin position="1"/>
        <end position="22"/>
    </location>
</feature>
<evidence type="ECO:0000313" key="4">
    <source>
        <dbReference type="Proteomes" id="UP001279553"/>
    </source>
</evidence>
<dbReference type="RefSeq" id="WP_319614535.1">
    <property type="nucleotide sequence ID" value="NZ_JAWXYB010000018.1"/>
</dbReference>
<dbReference type="Proteomes" id="UP001279553">
    <property type="component" value="Unassembled WGS sequence"/>
</dbReference>